<dbReference type="EMBL" id="KJ094029">
    <property type="protein sequence ID" value="AHL19054.1"/>
    <property type="molecule type" value="Genomic_DNA"/>
</dbReference>
<sequence length="168" mass="19253">MKKSLWSTILEDTVLEDNNNSIAYASVVNTHRKFRRLLENEDYEATILRMLLERKQEIDGVFQSNVEFSPLSVRPSAPPVKERGYEIVIDVKSFVAEALDMPNDLDINLGINGFEPVFANMLQNYLNEKIFEENEVIYEFEGSTSVEQSIKVEGDGCIVVVKNITRTW</sequence>
<organism evidence="1 2">
    <name type="scientific">Listeria phage LP-064</name>
    <dbReference type="NCBI Taxonomy" id="1458853"/>
    <lineage>
        <taxon>Viruses</taxon>
        <taxon>Duplodnaviria</taxon>
        <taxon>Heunggongvirae</taxon>
        <taxon>Uroviricota</taxon>
        <taxon>Caudoviricetes</taxon>
        <taxon>Herelleviridae</taxon>
        <taxon>Jasinskavirinae</taxon>
        <taxon>Pecentumvirus</taxon>
        <taxon>Pecentumvirus LP064</taxon>
    </lineage>
</organism>
<reference evidence="1 2" key="1">
    <citation type="journal article" date="2014" name="Appl. Environ. Microbiol.">
        <title>Comparative genomic and morphological analysis of Listeria phages isolated from farm environments.</title>
        <authorList>
            <person name="Denes T."/>
            <person name="Vongkamjan K."/>
            <person name="Ackermann H.W."/>
            <person name="Moreno Switt A.I."/>
            <person name="Wiedmann M."/>
            <person name="den Bakker H.C."/>
        </authorList>
    </citation>
    <scope>NUCLEOTIDE SEQUENCE [LARGE SCALE GENOMIC DNA]</scope>
</reference>
<protein>
    <submittedName>
        <fullName evidence="1">Uncharacterized protein</fullName>
    </submittedName>
</protein>
<proteinExistence type="predicted"/>
<evidence type="ECO:0000313" key="2">
    <source>
        <dbReference type="Proteomes" id="UP000026994"/>
    </source>
</evidence>
<keyword evidence="2" id="KW-1185">Reference proteome</keyword>
<evidence type="ECO:0000313" key="1">
    <source>
        <dbReference type="EMBL" id="AHL19054.1"/>
    </source>
</evidence>
<dbReference type="Proteomes" id="UP000026994">
    <property type="component" value="Segment"/>
</dbReference>
<name>A0A059T6J8_9CAUD</name>
<accession>A0A059T6J8</accession>
<gene>
    <name evidence="1" type="ORF">LP064_034</name>
</gene>